<dbReference type="EC" id="1.2.1.-" evidence="8"/>
<evidence type="ECO:0000256" key="1">
    <source>
        <dbReference type="ARBA" id="ARBA00007406"/>
    </source>
</evidence>
<dbReference type="FunFam" id="3.30.360.10:FF:000002">
    <property type="entry name" value="Glyceraldehyde-3-phosphate dehydrogenase"/>
    <property type="match status" value="1"/>
</dbReference>
<sequence>MNIAINGFGRIGRSAFKVGWGRKNFNIVGINDLTDTKTLAHLLQHDTAYHRWNHEVDFDEQNIIVDGVKVPVFASKDPTILPWKDLKVDVVIESTGKFTSEEGAKTHITAGAKKVIISAPAKGGVVPTYVVGVNEGNLKKEKAVIINNASCTTNSLAPIMSVLHEKFGVVKAMMSTVHGYTNEQNLQDAPHKDLRRARAATENIIPTTTGAAIAVTEVLPDLKGKFDGMALRVPVPVVSLSDITMVLSKKTTAEEINRVLTEASKTARYKGIIGVSDEPLVSSDFVGDTNSGIVDLLSTKVIDGDLAKVVIWYDNEFGYANRLIEITEKFGA</sequence>
<name>A0A0G1CD76_9BACT</name>
<protein>
    <recommendedName>
        <fullName evidence="8">Glyceraldehyde-3-phosphate dehydrogenase</fullName>
        <ecNumber evidence="8">1.2.1.-</ecNumber>
    </recommendedName>
</protein>
<evidence type="ECO:0000256" key="6">
    <source>
        <dbReference type="PIRSR" id="PIRSR000149-4"/>
    </source>
</evidence>
<gene>
    <name evidence="10" type="ORF">UV20_C0008G0007</name>
</gene>
<feature type="binding site" evidence="4">
    <location>
        <position position="232"/>
    </location>
    <ligand>
        <name>D-glyceraldehyde 3-phosphate</name>
        <dbReference type="ChEBI" id="CHEBI:59776"/>
    </ligand>
</feature>
<dbReference type="NCBIfam" id="TIGR01534">
    <property type="entry name" value="GAPDH-I"/>
    <property type="match status" value="1"/>
</dbReference>
<evidence type="ECO:0000259" key="9">
    <source>
        <dbReference type="SMART" id="SM00846"/>
    </source>
</evidence>
<dbReference type="PANTHER" id="PTHR43148">
    <property type="entry name" value="GLYCERALDEHYDE-3-PHOSPHATE DEHYDROGENASE 2"/>
    <property type="match status" value="1"/>
</dbReference>
<dbReference type="SUPFAM" id="SSF55347">
    <property type="entry name" value="Glyceraldehyde-3-phosphate dehydrogenase-like, C-terminal domain"/>
    <property type="match status" value="1"/>
</dbReference>
<keyword evidence="5" id="KW-0520">NAD</keyword>
<evidence type="ECO:0000256" key="8">
    <source>
        <dbReference type="RuleBase" id="RU361160"/>
    </source>
</evidence>
<dbReference type="PATRIC" id="fig|1619039.3.peg.885"/>
<dbReference type="AlphaFoldDB" id="A0A0G1CD76"/>
<evidence type="ECO:0000313" key="11">
    <source>
        <dbReference type="Proteomes" id="UP000034837"/>
    </source>
</evidence>
<evidence type="ECO:0000256" key="4">
    <source>
        <dbReference type="PIRSR" id="PIRSR000149-2"/>
    </source>
</evidence>
<dbReference type="Gene3D" id="3.40.50.720">
    <property type="entry name" value="NAD(P)-binding Rossmann-like Domain"/>
    <property type="match status" value="1"/>
</dbReference>
<dbReference type="SMART" id="SM00846">
    <property type="entry name" value="Gp_dh_N"/>
    <property type="match status" value="1"/>
</dbReference>
<reference evidence="10 11" key="1">
    <citation type="journal article" date="2015" name="Nature">
        <title>rRNA introns, odd ribosomes, and small enigmatic genomes across a large radiation of phyla.</title>
        <authorList>
            <person name="Brown C.T."/>
            <person name="Hug L.A."/>
            <person name="Thomas B.C."/>
            <person name="Sharon I."/>
            <person name="Castelle C.J."/>
            <person name="Singh A."/>
            <person name="Wilkins M.J."/>
            <person name="Williams K.H."/>
            <person name="Banfield J.F."/>
        </authorList>
    </citation>
    <scope>NUCLEOTIDE SEQUENCE [LARGE SCALE GENOMIC DNA]</scope>
</reference>
<evidence type="ECO:0000256" key="2">
    <source>
        <dbReference type="ARBA" id="ARBA00023002"/>
    </source>
</evidence>
<feature type="site" description="Activates thiol group during catalysis" evidence="6">
    <location>
        <position position="178"/>
    </location>
</feature>
<feature type="active site" description="Nucleophile" evidence="3">
    <location>
        <position position="151"/>
    </location>
</feature>
<evidence type="ECO:0000256" key="7">
    <source>
        <dbReference type="RuleBase" id="RU000397"/>
    </source>
</evidence>
<dbReference type="GO" id="GO:0006006">
    <property type="term" value="P:glucose metabolic process"/>
    <property type="evidence" value="ECO:0007669"/>
    <property type="project" value="InterPro"/>
</dbReference>
<dbReference type="FunFam" id="3.40.50.720:FF:000001">
    <property type="entry name" value="Glyceraldehyde-3-phosphate dehydrogenase"/>
    <property type="match status" value="1"/>
</dbReference>
<feature type="binding site" evidence="4">
    <location>
        <begin position="150"/>
        <end position="152"/>
    </location>
    <ligand>
        <name>D-glyceraldehyde 3-phosphate</name>
        <dbReference type="ChEBI" id="CHEBI:59776"/>
    </ligand>
</feature>
<dbReference type="GO" id="GO:0016620">
    <property type="term" value="F:oxidoreductase activity, acting on the aldehyde or oxo group of donors, NAD or NADP as acceptor"/>
    <property type="evidence" value="ECO:0007669"/>
    <property type="project" value="InterPro"/>
</dbReference>
<feature type="binding site" evidence="4">
    <location>
        <position position="181"/>
    </location>
    <ligand>
        <name>D-glyceraldehyde 3-phosphate</name>
        <dbReference type="ChEBI" id="CHEBI:59776"/>
    </ligand>
</feature>
<accession>A0A0G1CD76</accession>
<proteinExistence type="inferred from homology"/>
<dbReference type="GO" id="GO:0050661">
    <property type="term" value="F:NADP binding"/>
    <property type="evidence" value="ECO:0007669"/>
    <property type="project" value="InterPro"/>
</dbReference>
<feature type="binding site" evidence="5">
    <location>
        <position position="315"/>
    </location>
    <ligand>
        <name>NAD(+)</name>
        <dbReference type="ChEBI" id="CHEBI:57540"/>
    </ligand>
</feature>
<dbReference type="InterPro" id="IPR006424">
    <property type="entry name" value="Glyceraldehyde-3-P_DH_1"/>
</dbReference>
<dbReference type="PROSITE" id="PS00071">
    <property type="entry name" value="GAPDH"/>
    <property type="match status" value="1"/>
</dbReference>
<organism evidence="10 11">
    <name type="scientific">Candidatus Magasanikbacteria bacterium GW2011_GWA2_42_32</name>
    <dbReference type="NCBI Taxonomy" id="1619039"/>
    <lineage>
        <taxon>Bacteria</taxon>
        <taxon>Candidatus Magasanikiibacteriota</taxon>
    </lineage>
</organism>
<dbReference type="InterPro" id="IPR020830">
    <property type="entry name" value="GlycerAld_3-P_DH_AS"/>
</dbReference>
<feature type="binding site" evidence="5">
    <location>
        <position position="32"/>
    </location>
    <ligand>
        <name>NAD(+)</name>
        <dbReference type="ChEBI" id="CHEBI:57540"/>
    </ligand>
</feature>
<dbReference type="GO" id="GO:0051287">
    <property type="term" value="F:NAD binding"/>
    <property type="evidence" value="ECO:0007669"/>
    <property type="project" value="InterPro"/>
</dbReference>
<feature type="binding site" evidence="4">
    <location>
        <begin position="209"/>
        <end position="210"/>
    </location>
    <ligand>
        <name>D-glyceraldehyde 3-phosphate</name>
        <dbReference type="ChEBI" id="CHEBI:59776"/>
    </ligand>
</feature>
<dbReference type="InterPro" id="IPR036291">
    <property type="entry name" value="NAD(P)-bd_dom_sf"/>
</dbReference>
<dbReference type="InterPro" id="IPR020828">
    <property type="entry name" value="GlycerAld_3-P_DH_NAD(P)-bd"/>
</dbReference>
<feature type="domain" description="Glyceraldehyde 3-phosphate dehydrogenase NAD(P) binding" evidence="9">
    <location>
        <begin position="1"/>
        <end position="151"/>
    </location>
</feature>
<keyword evidence="5" id="KW-0547">Nucleotide-binding</keyword>
<dbReference type="PIRSF" id="PIRSF000149">
    <property type="entry name" value="GAP_DH"/>
    <property type="match status" value="1"/>
</dbReference>
<dbReference type="Pfam" id="PF00044">
    <property type="entry name" value="Gp_dh_N"/>
    <property type="match status" value="1"/>
</dbReference>
<comment type="caution">
    <text evidence="10">The sequence shown here is derived from an EMBL/GenBank/DDBJ whole genome shotgun (WGS) entry which is preliminary data.</text>
</comment>
<dbReference type="CDD" id="cd05214">
    <property type="entry name" value="GAPDH_I_N"/>
    <property type="match status" value="1"/>
</dbReference>
<feature type="binding site" evidence="5">
    <location>
        <position position="118"/>
    </location>
    <ligand>
        <name>NAD(+)</name>
        <dbReference type="ChEBI" id="CHEBI:57540"/>
    </ligand>
</feature>
<dbReference type="Pfam" id="PF02800">
    <property type="entry name" value="Gp_dh_C"/>
    <property type="match status" value="1"/>
</dbReference>
<dbReference type="CDD" id="cd18126">
    <property type="entry name" value="GAPDH_I_C"/>
    <property type="match status" value="1"/>
</dbReference>
<dbReference type="InterPro" id="IPR020831">
    <property type="entry name" value="GlycerAld/Erythrose_P_DH"/>
</dbReference>
<dbReference type="Proteomes" id="UP000034837">
    <property type="component" value="Unassembled WGS sequence"/>
</dbReference>
<evidence type="ECO:0000256" key="3">
    <source>
        <dbReference type="PIRSR" id="PIRSR000149-1"/>
    </source>
</evidence>
<dbReference type="InterPro" id="IPR020829">
    <property type="entry name" value="GlycerAld_3-P_DH_cat"/>
</dbReference>
<dbReference type="SUPFAM" id="SSF51735">
    <property type="entry name" value="NAD(P)-binding Rossmann-fold domains"/>
    <property type="match status" value="1"/>
</dbReference>
<evidence type="ECO:0000256" key="5">
    <source>
        <dbReference type="PIRSR" id="PIRSR000149-3"/>
    </source>
</evidence>
<evidence type="ECO:0000313" key="10">
    <source>
        <dbReference type="EMBL" id="KKS56631.1"/>
    </source>
</evidence>
<dbReference type="PRINTS" id="PR00078">
    <property type="entry name" value="G3PDHDRGNASE"/>
</dbReference>
<dbReference type="Gene3D" id="3.30.360.10">
    <property type="entry name" value="Dihydrodipicolinate Reductase, domain 2"/>
    <property type="match status" value="1"/>
</dbReference>
<feature type="binding site" evidence="5">
    <location>
        <begin position="10"/>
        <end position="11"/>
    </location>
    <ligand>
        <name>NAD(+)</name>
        <dbReference type="ChEBI" id="CHEBI:57540"/>
    </ligand>
</feature>
<comment type="similarity">
    <text evidence="1 7">Belongs to the glyceraldehyde-3-phosphate dehydrogenase family.</text>
</comment>
<dbReference type="EMBL" id="LCDO01000008">
    <property type="protein sequence ID" value="KKS56631.1"/>
    <property type="molecule type" value="Genomic_DNA"/>
</dbReference>
<keyword evidence="2 8" id="KW-0560">Oxidoreductase</keyword>